<keyword evidence="2 4" id="KW-0547">Nucleotide-binding</keyword>
<evidence type="ECO:0000256" key="2">
    <source>
        <dbReference type="ARBA" id="ARBA00022741"/>
    </source>
</evidence>
<comment type="similarity">
    <text evidence="1 5">Belongs to the 5-formyltetrahydrofolate cyclo-ligase family.</text>
</comment>
<keyword evidence="5" id="KW-0479">Metal-binding</keyword>
<keyword evidence="5" id="KW-0460">Magnesium</keyword>
<comment type="cofactor">
    <cofactor evidence="5">
        <name>Mg(2+)</name>
        <dbReference type="ChEBI" id="CHEBI:18420"/>
    </cofactor>
</comment>
<sequence length="178" mass="20507">MNKQEIRKKIKQIKRQFSESQLKELSLPIIKKLFLSPTIQKANTIGLYYSLPDEVDTHDLIDILLQKGKKIILPKVIDDSNIEMREYSNSKDMEVGSYHIQEPIGKIFEDYSTIDVIIVPGVAFDNQGNRLGRGKGYYDRFLKKIPATKKIGICFDFQMIEQIPTEKNDIPMDAIITN</sequence>
<dbReference type="InterPro" id="IPR037171">
    <property type="entry name" value="NagB/RpiA_transferase-like"/>
</dbReference>
<dbReference type="Gene3D" id="3.40.50.10420">
    <property type="entry name" value="NagB/RpiA/CoA transferase-like"/>
    <property type="match status" value="1"/>
</dbReference>
<dbReference type="GO" id="GO:0035999">
    <property type="term" value="P:tetrahydrofolate interconversion"/>
    <property type="evidence" value="ECO:0007669"/>
    <property type="project" value="TreeGrafter"/>
</dbReference>
<dbReference type="GO" id="GO:0030272">
    <property type="term" value="F:5-formyltetrahydrofolate cyclo-ligase activity"/>
    <property type="evidence" value="ECO:0007669"/>
    <property type="project" value="UniProtKB-EC"/>
</dbReference>
<comment type="caution">
    <text evidence="6">The sequence shown here is derived from an EMBL/GenBank/DDBJ whole genome shotgun (WGS) entry which is preliminary data.</text>
</comment>
<dbReference type="GO" id="GO:0005524">
    <property type="term" value="F:ATP binding"/>
    <property type="evidence" value="ECO:0007669"/>
    <property type="project" value="UniProtKB-KW"/>
</dbReference>
<reference evidence="6" key="1">
    <citation type="submission" date="2021-08" db="EMBL/GenBank/DDBJ databases">
        <title>Prevotella lacticifex sp. nov., isolated from rumen of cow.</title>
        <authorList>
            <person name="Shinkai T."/>
            <person name="Ikeyama N."/>
            <person name="Kumagai M."/>
            <person name="Ohmori H."/>
            <person name="Sakamoto M."/>
            <person name="Ohkuma M."/>
            <person name="Mitsumori M."/>
        </authorList>
    </citation>
    <scope>NUCLEOTIDE SEQUENCE</scope>
    <source>
        <strain evidence="6">DSM 11371</strain>
    </source>
</reference>
<evidence type="ECO:0000256" key="5">
    <source>
        <dbReference type="RuleBase" id="RU361279"/>
    </source>
</evidence>
<dbReference type="GO" id="GO:0046872">
    <property type="term" value="F:metal ion binding"/>
    <property type="evidence" value="ECO:0007669"/>
    <property type="project" value="UniProtKB-KW"/>
</dbReference>
<name>A0AA37ML43_SEGBR</name>
<dbReference type="NCBIfam" id="TIGR02727">
    <property type="entry name" value="MTHFS_bact"/>
    <property type="match status" value="1"/>
</dbReference>
<dbReference type="SUPFAM" id="SSF100950">
    <property type="entry name" value="NagB/RpiA/CoA transferase-like"/>
    <property type="match status" value="1"/>
</dbReference>
<dbReference type="PANTHER" id="PTHR23407:SF1">
    <property type="entry name" value="5-FORMYLTETRAHYDROFOLATE CYCLO-LIGASE"/>
    <property type="match status" value="1"/>
</dbReference>
<evidence type="ECO:0000256" key="1">
    <source>
        <dbReference type="ARBA" id="ARBA00010638"/>
    </source>
</evidence>
<dbReference type="RefSeq" id="WP_006281267.1">
    <property type="nucleotide sequence ID" value="NZ_BPTR01000001.1"/>
</dbReference>
<dbReference type="Pfam" id="PF01812">
    <property type="entry name" value="5-FTHF_cyc-lig"/>
    <property type="match status" value="1"/>
</dbReference>
<dbReference type="GO" id="GO:0009396">
    <property type="term" value="P:folic acid-containing compound biosynthetic process"/>
    <property type="evidence" value="ECO:0007669"/>
    <property type="project" value="TreeGrafter"/>
</dbReference>
<feature type="binding site" evidence="4">
    <location>
        <position position="54"/>
    </location>
    <ligand>
        <name>substrate</name>
    </ligand>
</feature>
<evidence type="ECO:0000313" key="7">
    <source>
        <dbReference type="Proteomes" id="UP000887043"/>
    </source>
</evidence>
<evidence type="ECO:0000256" key="3">
    <source>
        <dbReference type="ARBA" id="ARBA00022840"/>
    </source>
</evidence>
<dbReference type="EC" id="6.3.3.2" evidence="5"/>
<organism evidence="6 7">
    <name type="scientific">Segatella bryantii</name>
    <name type="common">Prevotella bryantii</name>
    <dbReference type="NCBI Taxonomy" id="77095"/>
    <lineage>
        <taxon>Bacteria</taxon>
        <taxon>Pseudomonadati</taxon>
        <taxon>Bacteroidota</taxon>
        <taxon>Bacteroidia</taxon>
        <taxon>Bacteroidales</taxon>
        <taxon>Prevotellaceae</taxon>
        <taxon>Segatella</taxon>
    </lineage>
</organism>
<dbReference type="AlphaFoldDB" id="A0AA37ML43"/>
<feature type="binding site" evidence="4">
    <location>
        <begin position="3"/>
        <end position="7"/>
    </location>
    <ligand>
        <name>ATP</name>
        <dbReference type="ChEBI" id="CHEBI:30616"/>
    </ligand>
</feature>
<dbReference type="InterPro" id="IPR024185">
    <property type="entry name" value="FTHF_cligase-like_sf"/>
</dbReference>
<dbReference type="EMBL" id="BPTR01000001">
    <property type="protein sequence ID" value="GJG27532.1"/>
    <property type="molecule type" value="Genomic_DNA"/>
</dbReference>
<evidence type="ECO:0000313" key="6">
    <source>
        <dbReference type="EMBL" id="GJG27532.1"/>
    </source>
</evidence>
<feature type="binding site" evidence="4">
    <location>
        <begin position="130"/>
        <end position="138"/>
    </location>
    <ligand>
        <name>ATP</name>
        <dbReference type="ChEBI" id="CHEBI:30616"/>
    </ligand>
</feature>
<evidence type="ECO:0000256" key="4">
    <source>
        <dbReference type="PIRSR" id="PIRSR006806-1"/>
    </source>
</evidence>
<keyword evidence="3 4" id="KW-0067">ATP-binding</keyword>
<comment type="catalytic activity">
    <reaction evidence="5">
        <text>(6S)-5-formyl-5,6,7,8-tetrahydrofolate + ATP = (6R)-5,10-methenyltetrahydrofolate + ADP + phosphate</text>
        <dbReference type="Rhea" id="RHEA:10488"/>
        <dbReference type="ChEBI" id="CHEBI:30616"/>
        <dbReference type="ChEBI" id="CHEBI:43474"/>
        <dbReference type="ChEBI" id="CHEBI:57455"/>
        <dbReference type="ChEBI" id="CHEBI:57457"/>
        <dbReference type="ChEBI" id="CHEBI:456216"/>
        <dbReference type="EC" id="6.3.3.2"/>
    </reaction>
</comment>
<protein>
    <recommendedName>
        <fullName evidence="5">5-formyltetrahydrofolate cyclo-ligase</fullName>
        <ecNumber evidence="5">6.3.3.2</ecNumber>
    </recommendedName>
</protein>
<dbReference type="Proteomes" id="UP000887043">
    <property type="component" value="Unassembled WGS sequence"/>
</dbReference>
<dbReference type="PIRSF" id="PIRSF006806">
    <property type="entry name" value="FTHF_cligase"/>
    <property type="match status" value="1"/>
</dbReference>
<proteinExistence type="inferred from homology"/>
<gene>
    <name evidence="6" type="ORF">PRRU23_12320</name>
</gene>
<dbReference type="InterPro" id="IPR002698">
    <property type="entry name" value="FTHF_cligase"/>
</dbReference>
<dbReference type="PANTHER" id="PTHR23407">
    <property type="entry name" value="ATPASE INHIBITOR/5-FORMYLTETRAHYDROFOLATE CYCLO-LIGASE"/>
    <property type="match status" value="1"/>
</dbReference>
<accession>A0AA37ML43</accession>